<dbReference type="AlphaFoldDB" id="A0A9Q0WY19"/>
<comment type="caution">
    <text evidence="1">The sequence shown here is derived from an EMBL/GenBank/DDBJ whole genome shotgun (WGS) entry which is preliminary data.</text>
</comment>
<keyword evidence="2" id="KW-1185">Reference proteome</keyword>
<reference evidence="1" key="1">
    <citation type="submission" date="2022-11" db="EMBL/GenBank/DDBJ databases">
        <authorList>
            <person name="Hyden B.L."/>
            <person name="Feng K."/>
            <person name="Yates T."/>
            <person name="Jawdy S."/>
            <person name="Smart L.B."/>
            <person name="Muchero W."/>
        </authorList>
    </citation>
    <scope>NUCLEOTIDE SEQUENCE</scope>
    <source>
        <tissue evidence="1">Shoot tip</tissue>
    </source>
</reference>
<evidence type="ECO:0000313" key="2">
    <source>
        <dbReference type="Proteomes" id="UP001151532"/>
    </source>
</evidence>
<reference evidence="1" key="2">
    <citation type="journal article" date="2023" name="Int. J. Mol. Sci.">
        <title>De Novo Assembly and Annotation of 11 Diverse Shrub Willow (Salix) Genomes Reveals Novel Gene Organization in Sex-Linked Regions.</title>
        <authorList>
            <person name="Hyden B."/>
            <person name="Feng K."/>
            <person name="Yates T.B."/>
            <person name="Jawdy S."/>
            <person name="Cereghino C."/>
            <person name="Smart L.B."/>
            <person name="Muchero W."/>
        </authorList>
    </citation>
    <scope>NUCLEOTIDE SEQUENCE</scope>
    <source>
        <tissue evidence="1">Shoot tip</tissue>
    </source>
</reference>
<organism evidence="1 2">
    <name type="scientific">Salix purpurea</name>
    <name type="common">Purple osier willow</name>
    <dbReference type="NCBI Taxonomy" id="77065"/>
    <lineage>
        <taxon>Eukaryota</taxon>
        <taxon>Viridiplantae</taxon>
        <taxon>Streptophyta</taxon>
        <taxon>Embryophyta</taxon>
        <taxon>Tracheophyta</taxon>
        <taxon>Spermatophyta</taxon>
        <taxon>Magnoliopsida</taxon>
        <taxon>eudicotyledons</taxon>
        <taxon>Gunneridae</taxon>
        <taxon>Pentapetalae</taxon>
        <taxon>rosids</taxon>
        <taxon>fabids</taxon>
        <taxon>Malpighiales</taxon>
        <taxon>Salicaceae</taxon>
        <taxon>Saliceae</taxon>
        <taxon>Salix</taxon>
    </lineage>
</organism>
<evidence type="ECO:0000313" key="1">
    <source>
        <dbReference type="EMBL" id="KAJ6775667.1"/>
    </source>
</evidence>
<feature type="non-terminal residue" evidence="1">
    <location>
        <position position="23"/>
    </location>
</feature>
<dbReference type="Proteomes" id="UP001151532">
    <property type="component" value="Chromosome 5"/>
</dbReference>
<gene>
    <name evidence="1" type="ORF">OIU79_018776</name>
</gene>
<protein>
    <submittedName>
        <fullName evidence="1">Uncharacterized protein</fullName>
    </submittedName>
</protein>
<proteinExistence type="predicted"/>
<name>A0A9Q0WY19_SALPP</name>
<dbReference type="EMBL" id="JAPFFK010000002">
    <property type="protein sequence ID" value="KAJ6775667.1"/>
    <property type="molecule type" value="Genomic_DNA"/>
</dbReference>
<sequence>MDDSDSIKFYILKAKGNKKERVW</sequence>
<accession>A0A9Q0WY19</accession>